<reference evidence="1" key="1">
    <citation type="journal article" date="2021" name="New Phytol.">
        <title>Evolutionary innovations through gain and loss of genes in the ectomycorrhizal Boletales.</title>
        <authorList>
            <person name="Wu G."/>
            <person name="Miyauchi S."/>
            <person name="Morin E."/>
            <person name="Kuo A."/>
            <person name="Drula E."/>
            <person name="Varga T."/>
            <person name="Kohler A."/>
            <person name="Feng B."/>
            <person name="Cao Y."/>
            <person name="Lipzen A."/>
            <person name="Daum C."/>
            <person name="Hundley H."/>
            <person name="Pangilinan J."/>
            <person name="Johnson J."/>
            <person name="Barry K."/>
            <person name="LaButti K."/>
            <person name="Ng V."/>
            <person name="Ahrendt S."/>
            <person name="Min B."/>
            <person name="Choi I.G."/>
            <person name="Park H."/>
            <person name="Plett J.M."/>
            <person name="Magnuson J."/>
            <person name="Spatafora J.W."/>
            <person name="Nagy L.G."/>
            <person name="Henrissat B."/>
            <person name="Grigoriev I.V."/>
            <person name="Yang Z.L."/>
            <person name="Xu J."/>
            <person name="Martin F.M."/>
        </authorList>
    </citation>
    <scope>NUCLEOTIDE SEQUENCE</scope>
    <source>
        <strain evidence="1">KUC20120723A-06</strain>
    </source>
</reference>
<gene>
    <name evidence="1" type="ORF">BV22DRAFT_992346</name>
</gene>
<evidence type="ECO:0000313" key="2">
    <source>
        <dbReference type="Proteomes" id="UP000790709"/>
    </source>
</evidence>
<name>A0ACB8BKD9_9AGAM</name>
<evidence type="ECO:0000313" key="1">
    <source>
        <dbReference type="EMBL" id="KAH7926340.1"/>
    </source>
</evidence>
<sequence length="160" mass="18084">LPNIVGPFFPSGTDTQHRDLYCASMLSLLTPWRDLEDLLIGFNNWEEAFNSFLANTSQWQRDVLAGVQYYYECRSAANASRSHNNESSGEIHGNVRNDIQVSNDEGNTEVEDSNDDRMQVELTEADLKTFKESQLSVREEAHGLAAVRIAQLRGVFDEEP</sequence>
<organism evidence="1 2">
    <name type="scientific">Leucogyrophana mollusca</name>
    <dbReference type="NCBI Taxonomy" id="85980"/>
    <lineage>
        <taxon>Eukaryota</taxon>
        <taxon>Fungi</taxon>
        <taxon>Dikarya</taxon>
        <taxon>Basidiomycota</taxon>
        <taxon>Agaricomycotina</taxon>
        <taxon>Agaricomycetes</taxon>
        <taxon>Agaricomycetidae</taxon>
        <taxon>Boletales</taxon>
        <taxon>Boletales incertae sedis</taxon>
        <taxon>Leucogyrophana</taxon>
    </lineage>
</organism>
<proteinExistence type="predicted"/>
<keyword evidence="2" id="KW-1185">Reference proteome</keyword>
<feature type="non-terminal residue" evidence="1">
    <location>
        <position position="160"/>
    </location>
</feature>
<accession>A0ACB8BKD9</accession>
<protein>
    <submittedName>
        <fullName evidence="1">Uncharacterized protein</fullName>
    </submittedName>
</protein>
<comment type="caution">
    <text evidence="1">The sequence shown here is derived from an EMBL/GenBank/DDBJ whole genome shotgun (WGS) entry which is preliminary data.</text>
</comment>
<feature type="non-terminal residue" evidence="1">
    <location>
        <position position="1"/>
    </location>
</feature>
<dbReference type="Proteomes" id="UP000790709">
    <property type="component" value="Unassembled WGS sequence"/>
</dbReference>
<dbReference type="EMBL" id="MU266384">
    <property type="protein sequence ID" value="KAH7926340.1"/>
    <property type="molecule type" value="Genomic_DNA"/>
</dbReference>